<sequence>MYIKRWLLIVLGVLFASVLAGCSSDNTSKDQPSSSSEKKSLVIYSNSVSDGRGDWLKEKATEKGFNIEIVEGGGGDIANRIVAEKNNPIADVVFGLNTMNYEDFKAAGLLEKYKPVWASEVSKGLNDKNDYYHSIVKQAILLIYNSKLYDEKSAPKDWTDLWNKKEFHGKYDAPSSFGGGTIRIVIAGILVRHQDPKGEYGISKEGWDEIKNYLKYGYYAAEGEDFYANLASGKSPLGPMWSSGIATREQQYGVKAGIVKPEIGVPYAVEQVAIIKGTKNLKTAKEFVDWFGSAEVQGEWAKKFSSMPANEKALEHAPQEVKDLEASLKTQDIDWAFVSKHINQWVEKIELELLP</sequence>
<dbReference type="EMBL" id="JBJHQH010000022">
    <property type="protein sequence ID" value="MFK9094368.1"/>
    <property type="molecule type" value="Genomic_DNA"/>
</dbReference>
<gene>
    <name evidence="3" type="ORF">ACJEBI_23210</name>
</gene>
<proteinExistence type="predicted"/>
<dbReference type="InterPro" id="IPR006059">
    <property type="entry name" value="SBP"/>
</dbReference>
<dbReference type="PANTHER" id="PTHR30006:SF2">
    <property type="entry name" value="ABC TRANSPORTER SUBSTRATE-BINDING PROTEIN"/>
    <property type="match status" value="1"/>
</dbReference>
<evidence type="ECO:0000313" key="4">
    <source>
        <dbReference type="Proteomes" id="UP001623041"/>
    </source>
</evidence>
<dbReference type="Proteomes" id="UP001623041">
    <property type="component" value="Unassembled WGS sequence"/>
</dbReference>
<dbReference type="PANTHER" id="PTHR30006">
    <property type="entry name" value="THIAMINE-BINDING PERIPLASMIC PROTEIN-RELATED"/>
    <property type="match status" value="1"/>
</dbReference>
<name>A0ABW8RLG5_9BACI</name>
<keyword evidence="4" id="KW-1185">Reference proteome</keyword>
<reference evidence="3 4" key="1">
    <citation type="submission" date="2024-11" db="EMBL/GenBank/DDBJ databases">
        <authorList>
            <person name="Lucas J.A."/>
        </authorList>
    </citation>
    <scope>NUCLEOTIDE SEQUENCE [LARGE SCALE GENOMIC DNA]</scope>
    <source>
        <strain evidence="3 4">Z 5.4</strain>
    </source>
</reference>
<dbReference type="SUPFAM" id="SSF53850">
    <property type="entry name" value="Periplasmic binding protein-like II"/>
    <property type="match status" value="1"/>
</dbReference>
<comment type="caution">
    <text evidence="3">The sequence shown here is derived from an EMBL/GenBank/DDBJ whole genome shotgun (WGS) entry which is preliminary data.</text>
</comment>
<feature type="signal peptide" evidence="2">
    <location>
        <begin position="1"/>
        <end position="20"/>
    </location>
</feature>
<dbReference type="RefSeq" id="WP_406582839.1">
    <property type="nucleotide sequence ID" value="NZ_JBJHQH010000022.1"/>
</dbReference>
<organism evidence="3 4">
    <name type="scientific">Bacillus salipaludis</name>
    <dbReference type="NCBI Taxonomy" id="2547811"/>
    <lineage>
        <taxon>Bacteria</taxon>
        <taxon>Bacillati</taxon>
        <taxon>Bacillota</taxon>
        <taxon>Bacilli</taxon>
        <taxon>Bacillales</taxon>
        <taxon>Bacillaceae</taxon>
        <taxon>Bacillus</taxon>
    </lineage>
</organism>
<dbReference type="Gene3D" id="3.40.190.10">
    <property type="entry name" value="Periplasmic binding protein-like II"/>
    <property type="match status" value="2"/>
</dbReference>
<evidence type="ECO:0000256" key="2">
    <source>
        <dbReference type="SAM" id="SignalP"/>
    </source>
</evidence>
<feature type="chain" id="PRO_5047032074" evidence="2">
    <location>
        <begin position="21"/>
        <end position="355"/>
    </location>
</feature>
<evidence type="ECO:0000313" key="3">
    <source>
        <dbReference type="EMBL" id="MFK9094368.1"/>
    </source>
</evidence>
<evidence type="ECO:0000256" key="1">
    <source>
        <dbReference type="ARBA" id="ARBA00022729"/>
    </source>
</evidence>
<dbReference type="Pfam" id="PF13416">
    <property type="entry name" value="SBP_bac_8"/>
    <property type="match status" value="1"/>
</dbReference>
<accession>A0ABW8RLG5</accession>
<protein>
    <submittedName>
        <fullName evidence="3">Extracellular solute-binding protein</fullName>
    </submittedName>
</protein>
<dbReference type="PROSITE" id="PS51257">
    <property type="entry name" value="PROKAR_LIPOPROTEIN"/>
    <property type="match status" value="1"/>
</dbReference>
<dbReference type="CDD" id="cd13551">
    <property type="entry name" value="PBP2_Fbp_like_5"/>
    <property type="match status" value="1"/>
</dbReference>
<keyword evidence="1 2" id="KW-0732">Signal</keyword>